<comment type="caution">
    <text evidence="1">The sequence shown here is derived from an EMBL/GenBank/DDBJ whole genome shotgun (WGS) entry which is preliminary data.</text>
</comment>
<keyword evidence="2" id="KW-1185">Reference proteome</keyword>
<sequence>MVLGRFFPEIVGRECWGNKYRVIDHAGEYRGSECWGNESVGEVNVSVGEVNVWEIKVSGKKMLGK</sequence>
<reference evidence="1 2" key="1">
    <citation type="submission" date="2021-06" db="EMBL/GenBank/DDBJ databases">
        <authorList>
            <person name="Kallberg Y."/>
            <person name="Tangrot J."/>
            <person name="Rosling A."/>
        </authorList>
    </citation>
    <scope>NUCLEOTIDE SEQUENCE [LARGE SCALE GENOMIC DNA]</scope>
    <source>
        <strain evidence="1 2">120-4 pot B 10/14</strain>
    </source>
</reference>
<organism evidence="1 2">
    <name type="scientific">Gigaspora margarita</name>
    <dbReference type="NCBI Taxonomy" id="4874"/>
    <lineage>
        <taxon>Eukaryota</taxon>
        <taxon>Fungi</taxon>
        <taxon>Fungi incertae sedis</taxon>
        <taxon>Mucoromycota</taxon>
        <taxon>Glomeromycotina</taxon>
        <taxon>Glomeromycetes</taxon>
        <taxon>Diversisporales</taxon>
        <taxon>Gigasporaceae</taxon>
        <taxon>Gigaspora</taxon>
    </lineage>
</organism>
<name>A0ABN7UC67_GIGMA</name>
<evidence type="ECO:0000313" key="2">
    <source>
        <dbReference type="Proteomes" id="UP000789901"/>
    </source>
</evidence>
<accession>A0ABN7UC67</accession>
<dbReference type="Proteomes" id="UP000789901">
    <property type="component" value="Unassembled WGS sequence"/>
</dbReference>
<gene>
    <name evidence="1" type="ORF">GMARGA_LOCUS4987</name>
</gene>
<dbReference type="EMBL" id="CAJVQB010002052">
    <property type="protein sequence ID" value="CAG8560375.1"/>
    <property type="molecule type" value="Genomic_DNA"/>
</dbReference>
<evidence type="ECO:0000313" key="1">
    <source>
        <dbReference type="EMBL" id="CAG8560375.1"/>
    </source>
</evidence>
<protein>
    <submittedName>
        <fullName evidence="1">26747_t:CDS:1</fullName>
    </submittedName>
</protein>
<proteinExistence type="predicted"/>